<evidence type="ECO:0000256" key="1">
    <source>
        <dbReference type="SAM" id="MobiDB-lite"/>
    </source>
</evidence>
<dbReference type="Proteomes" id="UP000077266">
    <property type="component" value="Unassembled WGS sequence"/>
</dbReference>
<sequence length="322" mass="34359">MPRTPSKSSTRRRVLRELPLEQFVPADALVSPAAAGKKRPHPSPGGLLSPHKRRILDVEGMLSPSKKIHASPARRRVDLAGPSSPARKLDFASMAPPPAPSPAKKTVLDASDNPFAPPSPDRTPTAQRTAPKLVPSPELETATRTKSATRGLATPPPSQESLESYYASYEYEASVHYPGFTIALDNGLTSYPTPATSAASSQDSEAETEIGDDKENAHADDCKENRPPRRKIKKAATDPAGVKPLRPRVSSPVASSSALLSPRARSPRASLPADTCPSINAVLFAKPLAPLPLASPSVAERKRRRMALECEADEETAIDDSL</sequence>
<protein>
    <submittedName>
        <fullName evidence="2">Uncharacterized protein</fullName>
    </submittedName>
</protein>
<evidence type="ECO:0000313" key="3">
    <source>
        <dbReference type="Proteomes" id="UP000077266"/>
    </source>
</evidence>
<reference evidence="2 3" key="1">
    <citation type="journal article" date="2016" name="Mol. Biol. Evol.">
        <title>Comparative Genomics of Early-Diverging Mushroom-Forming Fungi Provides Insights into the Origins of Lignocellulose Decay Capabilities.</title>
        <authorList>
            <person name="Nagy L.G."/>
            <person name="Riley R."/>
            <person name="Tritt A."/>
            <person name="Adam C."/>
            <person name="Daum C."/>
            <person name="Floudas D."/>
            <person name="Sun H."/>
            <person name="Yadav J.S."/>
            <person name="Pangilinan J."/>
            <person name="Larsson K.H."/>
            <person name="Matsuura K."/>
            <person name="Barry K."/>
            <person name="Labutti K."/>
            <person name="Kuo R."/>
            <person name="Ohm R.A."/>
            <person name="Bhattacharya S.S."/>
            <person name="Shirouzu T."/>
            <person name="Yoshinaga Y."/>
            <person name="Martin F.M."/>
            <person name="Grigoriev I.V."/>
            <person name="Hibbett D.S."/>
        </authorList>
    </citation>
    <scope>NUCLEOTIDE SEQUENCE [LARGE SCALE GENOMIC DNA]</scope>
    <source>
        <strain evidence="2 3">HHB12029</strain>
    </source>
</reference>
<dbReference type="EMBL" id="KV425882">
    <property type="protein sequence ID" value="KZW03776.1"/>
    <property type="molecule type" value="Genomic_DNA"/>
</dbReference>
<gene>
    <name evidence="2" type="ORF">EXIGLDRAFT_758101</name>
</gene>
<feature type="compositionally biased region" description="Basic and acidic residues" evidence="1">
    <location>
        <begin position="211"/>
        <end position="227"/>
    </location>
</feature>
<dbReference type="AlphaFoldDB" id="A0A165QL93"/>
<feature type="compositionally biased region" description="Low complexity" evidence="1">
    <location>
        <begin position="247"/>
        <end position="272"/>
    </location>
</feature>
<feature type="region of interest" description="Disordered" evidence="1">
    <location>
        <begin position="193"/>
        <end position="272"/>
    </location>
</feature>
<proteinExistence type="predicted"/>
<organism evidence="2 3">
    <name type="scientific">Exidia glandulosa HHB12029</name>
    <dbReference type="NCBI Taxonomy" id="1314781"/>
    <lineage>
        <taxon>Eukaryota</taxon>
        <taxon>Fungi</taxon>
        <taxon>Dikarya</taxon>
        <taxon>Basidiomycota</taxon>
        <taxon>Agaricomycotina</taxon>
        <taxon>Agaricomycetes</taxon>
        <taxon>Auriculariales</taxon>
        <taxon>Exidiaceae</taxon>
        <taxon>Exidia</taxon>
    </lineage>
</organism>
<dbReference type="InParanoid" id="A0A165QL93"/>
<evidence type="ECO:0000313" key="2">
    <source>
        <dbReference type="EMBL" id="KZW03776.1"/>
    </source>
</evidence>
<dbReference type="OrthoDB" id="3211926at2759"/>
<name>A0A165QL93_EXIGL</name>
<keyword evidence="3" id="KW-1185">Reference proteome</keyword>
<accession>A0A165QL93</accession>
<feature type="region of interest" description="Disordered" evidence="1">
    <location>
        <begin position="31"/>
        <end position="161"/>
    </location>
</feature>